<reference evidence="2 3" key="1">
    <citation type="submission" date="2021-02" db="EMBL/GenBank/DDBJ databases">
        <title>De Novo genome assembly of isolated myxobacteria.</title>
        <authorList>
            <person name="Stevens D.C."/>
        </authorList>
    </citation>
    <scope>NUCLEOTIDE SEQUENCE [LARGE SCALE GENOMIC DNA]</scope>
    <source>
        <strain evidence="3">SCPEA02</strain>
    </source>
</reference>
<protein>
    <submittedName>
        <fullName evidence="2">DUF4255 domain-containing protein</fullName>
    </submittedName>
</protein>
<dbReference type="RefSeq" id="WP_206729112.1">
    <property type="nucleotide sequence ID" value="NZ_CP071090.1"/>
</dbReference>
<dbReference type="Pfam" id="PF14065">
    <property type="entry name" value="Pvc16_N"/>
    <property type="match status" value="1"/>
</dbReference>
<dbReference type="EMBL" id="CP071090">
    <property type="protein sequence ID" value="QSQ27592.1"/>
    <property type="molecule type" value="Genomic_DNA"/>
</dbReference>
<proteinExistence type="predicted"/>
<evidence type="ECO:0000313" key="3">
    <source>
        <dbReference type="Proteomes" id="UP000662747"/>
    </source>
</evidence>
<dbReference type="Proteomes" id="UP000662747">
    <property type="component" value="Chromosome"/>
</dbReference>
<sequence>MSNSLSVAAITATLRTLLFSHLQGDFPDVDVTTMPPDKARSKDATHHQINIFLFQVTHNPNLRNMEMPTQGRMNEGGFSPLALRLSYMLTAYAPADDDVAAHKVLGKAMLVLHDHAVLGPEELRTSLPGNDLYQQVERVRITPDQLSLEDVSKMWTAFQSQYRISVIYQVSAVLIESTRARRSPLPVLRSQISSQAGLPAPFPVLQAVLPPDPQTGARLGETVVLQGGNLAGDTVAVRFNHPQWTAPVDVTASDITAARLSVAIPNSPATWPAGMYSVAAVIVRAGEPTRTTNALPLALAPSLTSITVGARAGDNSVTLTVGFEPQVLVEQRVSLLVGDREVSAPTRATAVASLAFVVPDAPTGEQYVRLRVDGVDSLRVDRSVTPPVFHVSQRVTLP</sequence>
<accession>A0ABX7PAW9</accession>
<keyword evidence="3" id="KW-1185">Reference proteome</keyword>
<organism evidence="2 3">
    <name type="scientific">Pyxidicoccus parkwayensis</name>
    <dbReference type="NCBI Taxonomy" id="2813578"/>
    <lineage>
        <taxon>Bacteria</taxon>
        <taxon>Pseudomonadati</taxon>
        <taxon>Myxococcota</taxon>
        <taxon>Myxococcia</taxon>
        <taxon>Myxococcales</taxon>
        <taxon>Cystobacterineae</taxon>
        <taxon>Myxococcaceae</taxon>
        <taxon>Pyxidicoccus</taxon>
    </lineage>
</organism>
<dbReference type="InterPro" id="IPR025351">
    <property type="entry name" value="Pvc16_N"/>
</dbReference>
<name>A0ABX7PAW9_9BACT</name>
<evidence type="ECO:0000313" key="2">
    <source>
        <dbReference type="EMBL" id="QSQ27592.1"/>
    </source>
</evidence>
<evidence type="ECO:0000259" key="1">
    <source>
        <dbReference type="Pfam" id="PF14065"/>
    </source>
</evidence>
<gene>
    <name evidence="2" type="ORF">JY651_22930</name>
</gene>
<feature type="domain" description="Pvc16 N-terminal" evidence="1">
    <location>
        <begin position="9"/>
        <end position="188"/>
    </location>
</feature>